<reference evidence="2 3" key="1">
    <citation type="journal article" date="2024" name="G3 (Bethesda)">
        <title>Genome assembly of Hibiscus sabdariffa L. provides insights into metabolisms of medicinal natural products.</title>
        <authorList>
            <person name="Kim T."/>
        </authorList>
    </citation>
    <scope>NUCLEOTIDE SEQUENCE [LARGE SCALE GENOMIC DNA]</scope>
    <source>
        <strain evidence="2">TK-2024</strain>
        <tissue evidence="2">Old leaves</tissue>
    </source>
</reference>
<evidence type="ECO:0000313" key="2">
    <source>
        <dbReference type="EMBL" id="KAK8596088.1"/>
    </source>
</evidence>
<feature type="compositionally biased region" description="Polar residues" evidence="1">
    <location>
        <begin position="37"/>
        <end position="92"/>
    </location>
</feature>
<dbReference type="Proteomes" id="UP001472677">
    <property type="component" value="Unassembled WGS sequence"/>
</dbReference>
<gene>
    <name evidence="2" type="ORF">V6N12_064588</name>
</gene>
<name>A0ABR2G6R3_9ROSI</name>
<organism evidence="2 3">
    <name type="scientific">Hibiscus sabdariffa</name>
    <name type="common">roselle</name>
    <dbReference type="NCBI Taxonomy" id="183260"/>
    <lineage>
        <taxon>Eukaryota</taxon>
        <taxon>Viridiplantae</taxon>
        <taxon>Streptophyta</taxon>
        <taxon>Embryophyta</taxon>
        <taxon>Tracheophyta</taxon>
        <taxon>Spermatophyta</taxon>
        <taxon>Magnoliopsida</taxon>
        <taxon>eudicotyledons</taxon>
        <taxon>Gunneridae</taxon>
        <taxon>Pentapetalae</taxon>
        <taxon>rosids</taxon>
        <taxon>malvids</taxon>
        <taxon>Malvales</taxon>
        <taxon>Malvaceae</taxon>
        <taxon>Malvoideae</taxon>
        <taxon>Hibiscus</taxon>
    </lineage>
</organism>
<evidence type="ECO:0000313" key="3">
    <source>
        <dbReference type="Proteomes" id="UP001472677"/>
    </source>
</evidence>
<sequence>MTEILPIAAGKGTHKSTEANERTFKFGKEEMLAIVAQSPSHSTENPIESPTENAIESPIENPTTIPDNSSIPENSNTIPDNPIENATENSSIPDIVISHVHPSTVRRST</sequence>
<protein>
    <submittedName>
        <fullName evidence="2">Uncharacterized protein</fullName>
    </submittedName>
</protein>
<feature type="region of interest" description="Disordered" evidence="1">
    <location>
        <begin position="37"/>
        <end position="109"/>
    </location>
</feature>
<comment type="caution">
    <text evidence="2">The sequence shown here is derived from an EMBL/GenBank/DDBJ whole genome shotgun (WGS) entry which is preliminary data.</text>
</comment>
<dbReference type="EMBL" id="JBBPBM010000002">
    <property type="protein sequence ID" value="KAK8596088.1"/>
    <property type="molecule type" value="Genomic_DNA"/>
</dbReference>
<keyword evidence="3" id="KW-1185">Reference proteome</keyword>
<evidence type="ECO:0000256" key="1">
    <source>
        <dbReference type="SAM" id="MobiDB-lite"/>
    </source>
</evidence>
<proteinExistence type="predicted"/>
<accession>A0ABR2G6R3</accession>